<gene>
    <name evidence="4" type="ORF">SAMN05421849_1759</name>
</gene>
<dbReference type="InterPro" id="IPR010342">
    <property type="entry name" value="DUF938"/>
</dbReference>
<dbReference type="OrthoDB" id="9798192at2"/>
<dbReference type="GO" id="GO:0003796">
    <property type="term" value="F:lysozyme activity"/>
    <property type="evidence" value="ECO:0007669"/>
    <property type="project" value="InterPro"/>
</dbReference>
<keyword evidence="3" id="KW-0326">Glycosidase</keyword>
<evidence type="ECO:0000313" key="5">
    <source>
        <dbReference type="Proteomes" id="UP000192455"/>
    </source>
</evidence>
<protein>
    <submittedName>
        <fullName evidence="4">Lyzozyme M1 (1,4-beta-N-acetylmuramidase), GH25 family</fullName>
    </submittedName>
</protein>
<dbReference type="PANTHER" id="PTHR20974">
    <property type="entry name" value="UPF0585 PROTEIN CG18661"/>
    <property type="match status" value="1"/>
</dbReference>
<evidence type="ECO:0000256" key="1">
    <source>
        <dbReference type="ARBA" id="ARBA00010646"/>
    </source>
</evidence>
<organism evidence="4 5">
    <name type="scientific">Pontibaca methylaminivorans</name>
    <dbReference type="NCBI Taxonomy" id="515897"/>
    <lineage>
        <taxon>Bacteria</taxon>
        <taxon>Pseudomonadati</taxon>
        <taxon>Pseudomonadota</taxon>
        <taxon>Alphaproteobacteria</taxon>
        <taxon>Rhodobacterales</taxon>
        <taxon>Roseobacteraceae</taxon>
        <taxon>Pontibaca</taxon>
    </lineage>
</organism>
<dbReference type="SUPFAM" id="SSF53335">
    <property type="entry name" value="S-adenosyl-L-methionine-dependent methyltransferases"/>
    <property type="match status" value="1"/>
</dbReference>
<evidence type="ECO:0000313" key="4">
    <source>
        <dbReference type="EMBL" id="SIT82699.1"/>
    </source>
</evidence>
<dbReference type="Proteomes" id="UP000192455">
    <property type="component" value="Unassembled WGS sequence"/>
</dbReference>
<evidence type="ECO:0000256" key="3">
    <source>
        <dbReference type="ARBA" id="ARBA00023295"/>
    </source>
</evidence>
<dbReference type="InterPro" id="IPR002053">
    <property type="entry name" value="Glyco_hydro_25"/>
</dbReference>
<dbReference type="SMART" id="SM00641">
    <property type="entry name" value="Glyco_25"/>
    <property type="match status" value="1"/>
</dbReference>
<keyword evidence="5" id="KW-1185">Reference proteome</keyword>
<dbReference type="Pfam" id="PF01183">
    <property type="entry name" value="Glyco_hydro_25"/>
    <property type="match status" value="1"/>
</dbReference>
<dbReference type="Gene3D" id="3.20.20.80">
    <property type="entry name" value="Glycosidases"/>
    <property type="match status" value="1"/>
</dbReference>
<dbReference type="GO" id="GO:0016998">
    <property type="term" value="P:cell wall macromolecule catabolic process"/>
    <property type="evidence" value="ECO:0007669"/>
    <property type="project" value="InterPro"/>
</dbReference>
<comment type="similarity">
    <text evidence="1">Belongs to the glycosyl hydrolase 25 family.</text>
</comment>
<dbReference type="Gene3D" id="3.40.50.150">
    <property type="entry name" value="Vaccinia Virus protein VP39"/>
    <property type="match status" value="1"/>
</dbReference>
<name>A0A1R3WW99_9RHOB</name>
<dbReference type="CDD" id="cd06413">
    <property type="entry name" value="GH25_muramidase_1"/>
    <property type="match status" value="1"/>
</dbReference>
<evidence type="ECO:0000256" key="2">
    <source>
        <dbReference type="ARBA" id="ARBA00022801"/>
    </source>
</evidence>
<dbReference type="InterPro" id="IPR017853">
    <property type="entry name" value="GH"/>
</dbReference>
<sequence length="487" mass="53341">MPLRPVPPGASIADPREGARLFAPSAARNAGPILDVLRRVAPTDGTALEIASGTGQHVAAFARALPGLRWQPSDIAPERRASIDALVADAGLGNVAPALELDAVVAGWGDIHAGQALILVVNLLHLVSGPEAEILLAETACALQPGGRMVIYGPFLRDGEFANETDRRFHADLTARDPDIGYKDAAQVRRSAAAAGLVALETVAMPADNLLLVFGRPGCGHSERAILPESRMIRLFLSIACCLLIAACARGPGGGGEHVTGQLSDRVPADWSGRAPHNYTVHGIDVARFQDQVDWHAASRAGVNFAFVKATEGSDRVDPRFGEHWSGARRAGVHRGAYHFYYFCKPAEVQAQWFIRNVSRERGMLPPVLDMEWNPYSPTCRYRPPAETVRAEAKIFLDMLERHYGQRPILYTTPDFYHRNDMGRLRGVEFWLRSTANHPDERYPGQSWAFWQYSGTGIVPGISGDVDLNTFAGSRADWENWLARRRH</sequence>
<reference evidence="4 5" key="1">
    <citation type="submission" date="2017-01" db="EMBL/GenBank/DDBJ databases">
        <authorList>
            <person name="Mah S.A."/>
            <person name="Swanson W.J."/>
            <person name="Moy G.W."/>
            <person name="Vacquier V.D."/>
        </authorList>
    </citation>
    <scope>NUCLEOTIDE SEQUENCE [LARGE SCALE GENOMIC DNA]</scope>
    <source>
        <strain evidence="4 5">DSM 21219</strain>
    </source>
</reference>
<dbReference type="PROSITE" id="PS51904">
    <property type="entry name" value="GLYCOSYL_HYDROL_F25_2"/>
    <property type="match status" value="1"/>
</dbReference>
<keyword evidence="2" id="KW-0378">Hydrolase</keyword>
<dbReference type="PANTHER" id="PTHR20974:SF0">
    <property type="entry name" value="UPF0585 PROTEIN CG18661"/>
    <property type="match status" value="1"/>
</dbReference>
<dbReference type="GO" id="GO:0009253">
    <property type="term" value="P:peptidoglycan catabolic process"/>
    <property type="evidence" value="ECO:0007669"/>
    <property type="project" value="InterPro"/>
</dbReference>
<accession>A0A1R3WW99</accession>
<proteinExistence type="inferred from homology"/>
<dbReference type="InterPro" id="IPR018077">
    <property type="entry name" value="Glyco_hydro_fam25_subgr"/>
</dbReference>
<dbReference type="EMBL" id="FTPS01000001">
    <property type="protein sequence ID" value="SIT82699.1"/>
    <property type="molecule type" value="Genomic_DNA"/>
</dbReference>
<dbReference type="Pfam" id="PF06080">
    <property type="entry name" value="DUF938"/>
    <property type="match status" value="1"/>
</dbReference>
<dbReference type="InterPro" id="IPR029063">
    <property type="entry name" value="SAM-dependent_MTases_sf"/>
</dbReference>
<dbReference type="AlphaFoldDB" id="A0A1R3WW99"/>
<dbReference type="SUPFAM" id="SSF51445">
    <property type="entry name" value="(Trans)glycosidases"/>
    <property type="match status" value="1"/>
</dbReference>